<dbReference type="InterPro" id="IPR011711">
    <property type="entry name" value="GntR_C"/>
</dbReference>
<proteinExistence type="predicted"/>
<evidence type="ECO:0000313" key="6">
    <source>
        <dbReference type="Proteomes" id="UP000036834"/>
    </source>
</evidence>
<evidence type="ECO:0000256" key="1">
    <source>
        <dbReference type="ARBA" id="ARBA00023015"/>
    </source>
</evidence>
<dbReference type="OrthoDB" id="9781630at2"/>
<comment type="caution">
    <text evidence="5">The sequence shown here is derived from an EMBL/GenBank/DDBJ whole genome shotgun (WGS) entry which is preliminary data.</text>
</comment>
<sequence length="222" mass="25661">MGLGKTGMFDNLNLHERVYLYLRDKIVHNSLKPGSRIDYDELMAELGVSRTPVRDALNRLQIDNLIEVRPRSGTFVSTPNKKAIEDLYNVRKPLESTAVELAAPHLSDESYLALLEEAERAEVELKKGNPDVFFAHDRHFHRTLISHSDNSRLIAIMDSLEVQVKWFGIIMTKNLDRPYRAIEMHKSIVHAMRDNKIDEARQLMELHIEEVKQDIMSDFPTE</sequence>
<dbReference type="SUPFAM" id="SSF46785">
    <property type="entry name" value="Winged helix' DNA-binding domain"/>
    <property type="match status" value="1"/>
</dbReference>
<evidence type="ECO:0000256" key="2">
    <source>
        <dbReference type="ARBA" id="ARBA00023125"/>
    </source>
</evidence>
<dbReference type="SMART" id="SM00895">
    <property type="entry name" value="FCD"/>
    <property type="match status" value="1"/>
</dbReference>
<dbReference type="PANTHER" id="PTHR43537:SF5">
    <property type="entry name" value="UXU OPERON TRANSCRIPTIONAL REGULATOR"/>
    <property type="match status" value="1"/>
</dbReference>
<dbReference type="Pfam" id="PF00392">
    <property type="entry name" value="GntR"/>
    <property type="match status" value="1"/>
</dbReference>
<keyword evidence="1" id="KW-0805">Transcription regulation</keyword>
<dbReference type="Proteomes" id="UP000036834">
    <property type="component" value="Unassembled WGS sequence"/>
</dbReference>
<dbReference type="CDD" id="cd07377">
    <property type="entry name" value="WHTH_GntR"/>
    <property type="match status" value="1"/>
</dbReference>
<dbReference type="EMBL" id="LGIQ01000005">
    <property type="protein sequence ID" value="KNB73200.1"/>
    <property type="molecule type" value="Genomic_DNA"/>
</dbReference>
<evidence type="ECO:0000313" key="5">
    <source>
        <dbReference type="EMBL" id="KNB73200.1"/>
    </source>
</evidence>
<dbReference type="InterPro" id="IPR000524">
    <property type="entry name" value="Tscrpt_reg_HTH_GntR"/>
</dbReference>
<dbReference type="GO" id="GO:0003677">
    <property type="term" value="F:DNA binding"/>
    <property type="evidence" value="ECO:0007669"/>
    <property type="project" value="UniProtKB-KW"/>
</dbReference>
<reference evidence="6" key="1">
    <citation type="submission" date="2015-07" db="EMBL/GenBank/DDBJ databases">
        <title>Genome sequencing project for genomic taxonomy and phylogenomics of Bacillus-like bacteria.</title>
        <authorList>
            <person name="Liu B."/>
            <person name="Wang J."/>
            <person name="Zhu Y."/>
            <person name="Liu G."/>
            <person name="Chen Q."/>
            <person name="Chen Z."/>
            <person name="Lan J."/>
            <person name="Che J."/>
            <person name="Ge C."/>
            <person name="Shi H."/>
            <person name="Pan Z."/>
            <person name="Liu X."/>
        </authorList>
    </citation>
    <scope>NUCLEOTIDE SEQUENCE [LARGE SCALE GENOMIC DNA]</scope>
    <source>
        <strain evidence="6">DSM 9887</strain>
    </source>
</reference>
<dbReference type="SMART" id="SM00345">
    <property type="entry name" value="HTH_GNTR"/>
    <property type="match status" value="1"/>
</dbReference>
<dbReference type="GO" id="GO:0003700">
    <property type="term" value="F:DNA-binding transcription factor activity"/>
    <property type="evidence" value="ECO:0007669"/>
    <property type="project" value="InterPro"/>
</dbReference>
<dbReference type="InterPro" id="IPR036388">
    <property type="entry name" value="WH-like_DNA-bd_sf"/>
</dbReference>
<organism evidence="5 6">
    <name type="scientific">Brevibacillus reuszeri</name>
    <dbReference type="NCBI Taxonomy" id="54915"/>
    <lineage>
        <taxon>Bacteria</taxon>
        <taxon>Bacillati</taxon>
        <taxon>Bacillota</taxon>
        <taxon>Bacilli</taxon>
        <taxon>Bacillales</taxon>
        <taxon>Paenibacillaceae</taxon>
        <taxon>Brevibacillus</taxon>
    </lineage>
</organism>
<protein>
    <submittedName>
        <fullName evidence="5">GntR family transcriptional regulator</fullName>
    </submittedName>
</protein>
<dbReference type="PANTHER" id="PTHR43537">
    <property type="entry name" value="TRANSCRIPTIONAL REGULATOR, GNTR FAMILY"/>
    <property type="match status" value="1"/>
</dbReference>
<gene>
    <name evidence="5" type="ORF">ADS79_04295</name>
</gene>
<dbReference type="PROSITE" id="PS50949">
    <property type="entry name" value="HTH_GNTR"/>
    <property type="match status" value="1"/>
</dbReference>
<dbReference type="Pfam" id="PF07729">
    <property type="entry name" value="FCD"/>
    <property type="match status" value="1"/>
</dbReference>
<name>A0A0K9YY84_9BACL</name>
<keyword evidence="2" id="KW-0238">DNA-binding</keyword>
<accession>A0A0K9YY84</accession>
<dbReference type="AlphaFoldDB" id="A0A0K9YY84"/>
<dbReference type="RefSeq" id="WP_049737193.1">
    <property type="nucleotide sequence ID" value="NZ_LGIQ01000005.1"/>
</dbReference>
<dbReference type="InterPro" id="IPR008920">
    <property type="entry name" value="TF_FadR/GntR_C"/>
</dbReference>
<feature type="domain" description="HTH gntR-type" evidence="4">
    <location>
        <begin position="12"/>
        <end position="79"/>
    </location>
</feature>
<evidence type="ECO:0000259" key="4">
    <source>
        <dbReference type="PROSITE" id="PS50949"/>
    </source>
</evidence>
<dbReference type="Gene3D" id="1.20.120.530">
    <property type="entry name" value="GntR ligand-binding domain-like"/>
    <property type="match status" value="1"/>
</dbReference>
<dbReference type="PATRIC" id="fig|54915.3.peg.6246"/>
<dbReference type="SUPFAM" id="SSF48008">
    <property type="entry name" value="GntR ligand-binding domain-like"/>
    <property type="match status" value="1"/>
</dbReference>
<dbReference type="InterPro" id="IPR036390">
    <property type="entry name" value="WH_DNA-bd_sf"/>
</dbReference>
<keyword evidence="3" id="KW-0804">Transcription</keyword>
<evidence type="ECO:0000256" key="3">
    <source>
        <dbReference type="ARBA" id="ARBA00023163"/>
    </source>
</evidence>
<dbReference type="Gene3D" id="1.10.10.10">
    <property type="entry name" value="Winged helix-like DNA-binding domain superfamily/Winged helix DNA-binding domain"/>
    <property type="match status" value="1"/>
</dbReference>
<dbReference type="STRING" id="54915.ADS79_04295"/>